<organism evidence="2 3">
    <name type="scientific">Acidihalobacter aeolianus</name>
    <dbReference type="NCBI Taxonomy" id="2792603"/>
    <lineage>
        <taxon>Bacteria</taxon>
        <taxon>Pseudomonadati</taxon>
        <taxon>Pseudomonadota</taxon>
        <taxon>Gammaproteobacteria</taxon>
        <taxon>Chromatiales</taxon>
        <taxon>Ectothiorhodospiraceae</taxon>
        <taxon>Acidihalobacter</taxon>
    </lineage>
</organism>
<accession>A0A1D8KC19</accession>
<name>A0A1D8KC19_9GAMM</name>
<evidence type="ECO:0000313" key="2">
    <source>
        <dbReference type="EMBL" id="AOV18502.1"/>
    </source>
</evidence>
<dbReference type="Pfam" id="PF13481">
    <property type="entry name" value="AAA_25"/>
    <property type="match status" value="1"/>
</dbReference>
<protein>
    <recommendedName>
        <fullName evidence="4">Replication protein A</fullName>
    </recommendedName>
</protein>
<dbReference type="InterPro" id="IPR027417">
    <property type="entry name" value="P-loop_NTPase"/>
</dbReference>
<evidence type="ECO:0000256" key="1">
    <source>
        <dbReference type="SAM" id="MobiDB-lite"/>
    </source>
</evidence>
<reference evidence="2 3" key="1">
    <citation type="submission" date="2016-09" db="EMBL/GenBank/DDBJ databases">
        <title>Acidihalobacter prosperus V6 (DSM14174).</title>
        <authorList>
            <person name="Khaleque H.N."/>
            <person name="Ramsay J.P."/>
            <person name="Murphy R.J.T."/>
            <person name="Kaksonen A.H."/>
            <person name="Boxall N.J."/>
            <person name="Watkin E.L.J."/>
        </authorList>
    </citation>
    <scope>NUCLEOTIDE SEQUENCE [LARGE SCALE GENOMIC DNA]</scope>
    <source>
        <strain evidence="2 3">V6</strain>
    </source>
</reference>
<dbReference type="Gene3D" id="3.40.50.300">
    <property type="entry name" value="P-loop containing nucleotide triphosphate hydrolases"/>
    <property type="match status" value="1"/>
</dbReference>
<dbReference type="InterPro" id="IPR038724">
    <property type="entry name" value="RepA"/>
</dbReference>
<gene>
    <name evidence="2" type="ORF">BJI67_07330</name>
</gene>
<dbReference type="CDD" id="cd01125">
    <property type="entry name" value="RepA_RSF1010_like"/>
    <property type="match status" value="1"/>
</dbReference>
<proteinExistence type="predicted"/>
<keyword evidence="3" id="KW-1185">Reference proteome</keyword>
<evidence type="ECO:0008006" key="4">
    <source>
        <dbReference type="Google" id="ProtNLM"/>
    </source>
</evidence>
<dbReference type="AlphaFoldDB" id="A0A1D8KC19"/>
<dbReference type="Proteomes" id="UP000095342">
    <property type="component" value="Chromosome"/>
</dbReference>
<dbReference type="EMBL" id="CP017448">
    <property type="protein sequence ID" value="AOV18502.1"/>
    <property type="molecule type" value="Genomic_DNA"/>
</dbReference>
<evidence type="ECO:0000313" key="3">
    <source>
        <dbReference type="Proteomes" id="UP000095342"/>
    </source>
</evidence>
<feature type="region of interest" description="Disordered" evidence="1">
    <location>
        <begin position="275"/>
        <end position="297"/>
    </location>
</feature>
<dbReference type="SUPFAM" id="SSF52540">
    <property type="entry name" value="P-loop containing nucleoside triphosphate hydrolases"/>
    <property type="match status" value="1"/>
</dbReference>
<sequence>MDILDAFENEPDPLDWIWPGFLASSVGSLVAPGSTGKSIWTMEAAFSVAASVAGGDVLELKPKHTGKVTYIAAEDDRAILRHRLHAMREWLEPAAREVISENLTLVPIVGKRWNLLDDDCLRFIKEEYEDSRLIVFDTLNRVHTGDENSNGDMSAVVSGLEWIAADGGPACLFLHHTPKQVSMNGMVDHQHAGRGATVLSDNPRMVSYVARMTAEEAQKLTTWPAQNPKPIPEEDRHRYVRFGTSKQNYGEPTEPRWYRRAEGGVLVPVELFPTEGDQKADTAQQYAAASGGRRHDW</sequence>
<dbReference type="KEGG" id="aaeo:BJI67_07330"/>